<dbReference type="InParanoid" id="L9JQE1"/>
<protein>
    <submittedName>
        <fullName evidence="2">Uncharacterized protein</fullName>
    </submittedName>
</protein>
<reference evidence="3" key="2">
    <citation type="journal article" date="2013" name="Nat. Commun.">
        <title>Genome of the Chinese tree shrew.</title>
        <authorList>
            <person name="Fan Y."/>
            <person name="Huang Z.Y."/>
            <person name="Cao C.C."/>
            <person name="Chen C.S."/>
            <person name="Chen Y.X."/>
            <person name="Fan D.D."/>
            <person name="He J."/>
            <person name="Hou H.L."/>
            <person name="Hu L."/>
            <person name="Hu X.T."/>
            <person name="Jiang X.T."/>
            <person name="Lai R."/>
            <person name="Lang Y.S."/>
            <person name="Liang B."/>
            <person name="Liao S.G."/>
            <person name="Mu D."/>
            <person name="Ma Y.Y."/>
            <person name="Niu Y.Y."/>
            <person name="Sun X.Q."/>
            <person name="Xia J.Q."/>
            <person name="Xiao J."/>
            <person name="Xiong Z.Q."/>
            <person name="Xu L."/>
            <person name="Yang L."/>
            <person name="Zhang Y."/>
            <person name="Zhao W."/>
            <person name="Zhao X.D."/>
            <person name="Zheng Y.T."/>
            <person name="Zhou J.M."/>
            <person name="Zhu Y.B."/>
            <person name="Zhang G.J."/>
            <person name="Wang J."/>
            <person name="Yao Y.G."/>
        </authorList>
    </citation>
    <scope>NUCLEOTIDE SEQUENCE [LARGE SCALE GENOMIC DNA]</scope>
</reference>
<sequence length="160" mass="17237">MVQVSDAEPDLKLRQGAGTNSRKKRAVEERAGKQVEGRLITPSGTLQARADGLDVEPDLKLRQGAGTNSRKKRAVEERAGKQVEGRLITPSGTLQARADGLDVAFPEMIFTERDDYQRRGEAAKLSGAGIALCPGSSLALPTYWAPCGDDVGRCGHSRHR</sequence>
<evidence type="ECO:0000313" key="2">
    <source>
        <dbReference type="EMBL" id="ELW52755.1"/>
    </source>
</evidence>
<gene>
    <name evidence="2" type="ORF">TREES_T100017945</name>
</gene>
<feature type="region of interest" description="Disordered" evidence="1">
    <location>
        <begin position="1"/>
        <end position="82"/>
    </location>
</feature>
<dbReference type="EMBL" id="KB320953">
    <property type="protein sequence ID" value="ELW52755.1"/>
    <property type="molecule type" value="Genomic_DNA"/>
</dbReference>
<organism evidence="2 3">
    <name type="scientific">Tupaia chinensis</name>
    <name type="common">Chinese tree shrew</name>
    <name type="synonym">Tupaia belangeri chinensis</name>
    <dbReference type="NCBI Taxonomy" id="246437"/>
    <lineage>
        <taxon>Eukaryota</taxon>
        <taxon>Metazoa</taxon>
        <taxon>Chordata</taxon>
        <taxon>Craniata</taxon>
        <taxon>Vertebrata</taxon>
        <taxon>Euteleostomi</taxon>
        <taxon>Mammalia</taxon>
        <taxon>Eutheria</taxon>
        <taxon>Euarchontoglires</taxon>
        <taxon>Scandentia</taxon>
        <taxon>Tupaiidae</taxon>
        <taxon>Tupaia</taxon>
    </lineage>
</organism>
<name>L9JQE1_TUPCH</name>
<proteinExistence type="predicted"/>
<accession>L9JQE1</accession>
<dbReference type="AlphaFoldDB" id="L9JQE1"/>
<reference evidence="3" key="1">
    <citation type="submission" date="2012-07" db="EMBL/GenBank/DDBJ databases">
        <title>Genome of the Chinese tree shrew, a rising model animal genetically related to primates.</title>
        <authorList>
            <person name="Zhang G."/>
            <person name="Fan Y."/>
            <person name="Yao Y."/>
            <person name="Huang Z."/>
        </authorList>
    </citation>
    <scope>NUCLEOTIDE SEQUENCE [LARGE SCALE GENOMIC DNA]</scope>
</reference>
<feature type="compositionally biased region" description="Basic and acidic residues" evidence="1">
    <location>
        <begin position="26"/>
        <end position="36"/>
    </location>
</feature>
<dbReference type="Proteomes" id="UP000011518">
    <property type="component" value="Unassembled WGS sequence"/>
</dbReference>
<keyword evidence="3" id="KW-1185">Reference proteome</keyword>
<evidence type="ECO:0000313" key="3">
    <source>
        <dbReference type="Proteomes" id="UP000011518"/>
    </source>
</evidence>
<evidence type="ECO:0000256" key="1">
    <source>
        <dbReference type="SAM" id="MobiDB-lite"/>
    </source>
</evidence>